<reference evidence="2" key="1">
    <citation type="journal article" date="2010" name="Nat. Biotechnol.">
        <title>Draft genome sequence of the oilseed species Ricinus communis.</title>
        <authorList>
            <person name="Chan A.P."/>
            <person name="Crabtree J."/>
            <person name="Zhao Q."/>
            <person name="Lorenzi H."/>
            <person name="Orvis J."/>
            <person name="Puiu D."/>
            <person name="Melake-Berhan A."/>
            <person name="Jones K.M."/>
            <person name="Redman J."/>
            <person name="Chen G."/>
            <person name="Cahoon E.B."/>
            <person name="Gedil M."/>
            <person name="Stanke M."/>
            <person name="Haas B.J."/>
            <person name="Wortman J.R."/>
            <person name="Fraser-Liggett C.M."/>
            <person name="Ravel J."/>
            <person name="Rabinowicz P.D."/>
        </authorList>
    </citation>
    <scope>NUCLEOTIDE SEQUENCE [LARGE SCALE GENOMIC DNA]</scope>
    <source>
        <strain evidence="2">cv. Hale</strain>
    </source>
</reference>
<evidence type="ECO:0000313" key="1">
    <source>
        <dbReference type="EMBL" id="EEF37857.1"/>
    </source>
</evidence>
<accession>B9SEW1</accession>
<organism evidence="1 2">
    <name type="scientific">Ricinus communis</name>
    <name type="common">Castor bean</name>
    <dbReference type="NCBI Taxonomy" id="3988"/>
    <lineage>
        <taxon>Eukaryota</taxon>
        <taxon>Viridiplantae</taxon>
        <taxon>Streptophyta</taxon>
        <taxon>Embryophyta</taxon>
        <taxon>Tracheophyta</taxon>
        <taxon>Spermatophyta</taxon>
        <taxon>Magnoliopsida</taxon>
        <taxon>eudicotyledons</taxon>
        <taxon>Gunneridae</taxon>
        <taxon>Pentapetalae</taxon>
        <taxon>rosids</taxon>
        <taxon>fabids</taxon>
        <taxon>Malpighiales</taxon>
        <taxon>Euphorbiaceae</taxon>
        <taxon>Acalyphoideae</taxon>
        <taxon>Acalypheae</taxon>
        <taxon>Ricinus</taxon>
    </lineage>
</organism>
<sequence>MLKLRCWIAVRISFTPSAKGGRRAVVYTNSSPQDKVGGRPTCDVLVRQFQDFMIVCNLLDLDFNKLKLTWTNMRIGREAVVERLNKVLMNLEWRFISKKAVVLHEAYINSDHRPLVLGIL</sequence>
<evidence type="ECO:0000313" key="2">
    <source>
        <dbReference type="Proteomes" id="UP000008311"/>
    </source>
</evidence>
<dbReference type="EMBL" id="EQ973939">
    <property type="protein sequence ID" value="EEF37857.1"/>
    <property type="molecule type" value="Genomic_DNA"/>
</dbReference>
<dbReference type="SUPFAM" id="SSF56219">
    <property type="entry name" value="DNase I-like"/>
    <property type="match status" value="1"/>
</dbReference>
<evidence type="ECO:0008006" key="3">
    <source>
        <dbReference type="Google" id="ProtNLM"/>
    </source>
</evidence>
<dbReference type="AlphaFoldDB" id="B9SEW1"/>
<dbReference type="PANTHER" id="PTHR33710">
    <property type="entry name" value="BNAC02G09200D PROTEIN"/>
    <property type="match status" value="1"/>
</dbReference>
<keyword evidence="2" id="KW-1185">Reference proteome</keyword>
<dbReference type="PANTHER" id="PTHR33710:SF79">
    <property type="entry name" value="OS06G0205337 PROTEIN"/>
    <property type="match status" value="1"/>
</dbReference>
<protein>
    <recommendedName>
        <fullName evidence="3">Endonuclease/exonuclease/phosphatase domain-containing protein</fullName>
    </recommendedName>
</protein>
<name>B9SEW1_RICCO</name>
<dbReference type="Proteomes" id="UP000008311">
    <property type="component" value="Unassembled WGS sequence"/>
</dbReference>
<gene>
    <name evidence="1" type="ORF">RCOM_0106630</name>
</gene>
<dbReference type="InterPro" id="IPR036691">
    <property type="entry name" value="Endo/exonu/phosph_ase_sf"/>
</dbReference>
<proteinExistence type="predicted"/>
<dbReference type="InParanoid" id="B9SEW1"/>